<evidence type="ECO:0000256" key="6">
    <source>
        <dbReference type="ARBA" id="ARBA00022737"/>
    </source>
</evidence>
<feature type="repeat" description="CXXCXGXG motif" evidence="13">
    <location>
        <begin position="208"/>
        <end position="215"/>
    </location>
</feature>
<protein>
    <recommendedName>
        <fullName evidence="12 13">Chaperone protein DnaJ</fullName>
    </recommendedName>
</protein>
<evidence type="ECO:0000256" key="9">
    <source>
        <dbReference type="ARBA" id="ARBA00023016"/>
    </source>
</evidence>
<dbReference type="InterPro" id="IPR018253">
    <property type="entry name" value="DnaJ_domain_CS"/>
</dbReference>
<evidence type="ECO:0000313" key="18">
    <source>
        <dbReference type="Proteomes" id="UP000176547"/>
    </source>
</evidence>
<organism evidence="17 18">
    <name type="scientific">Candidatus Doudnabacteria bacterium RIFCSPHIGHO2_01_52_17</name>
    <dbReference type="NCBI Taxonomy" id="1817820"/>
    <lineage>
        <taxon>Bacteria</taxon>
        <taxon>Candidatus Doudnaibacteriota</taxon>
    </lineage>
</organism>
<dbReference type="SUPFAM" id="SSF49493">
    <property type="entry name" value="HSP40/DnaJ peptide-binding domain"/>
    <property type="match status" value="2"/>
</dbReference>
<dbReference type="InterPro" id="IPR001623">
    <property type="entry name" value="DnaJ_domain"/>
</dbReference>
<comment type="caution">
    <text evidence="17">The sequence shown here is derived from an EMBL/GenBank/DDBJ whole genome shotgun (WGS) entry which is preliminary data.</text>
</comment>
<dbReference type="HAMAP" id="MF_01152">
    <property type="entry name" value="DnaJ"/>
    <property type="match status" value="1"/>
</dbReference>
<dbReference type="GO" id="GO:0005524">
    <property type="term" value="F:ATP binding"/>
    <property type="evidence" value="ECO:0007669"/>
    <property type="project" value="InterPro"/>
</dbReference>
<dbReference type="GO" id="GO:0008270">
    <property type="term" value="F:zinc ion binding"/>
    <property type="evidence" value="ECO:0007669"/>
    <property type="project" value="UniProtKB-UniRule"/>
</dbReference>
<feature type="binding site" evidence="13">
    <location>
        <position position="171"/>
    </location>
    <ligand>
        <name>Zn(2+)</name>
        <dbReference type="ChEBI" id="CHEBI:29105"/>
        <label>2</label>
    </ligand>
</feature>
<dbReference type="CDD" id="cd06257">
    <property type="entry name" value="DnaJ"/>
    <property type="match status" value="1"/>
</dbReference>
<dbReference type="Pfam" id="PF01556">
    <property type="entry name" value="DnaJ_C"/>
    <property type="match status" value="1"/>
</dbReference>
<comment type="domain">
    <text evidence="13">The J domain is necessary and sufficient to stimulate DnaK ATPase activity. Zinc center 1 plays an important role in the autonomous, DnaK-independent chaperone activity of DnaJ. Zinc center 2 is essential for interaction with DnaK and for DnaJ activity.</text>
</comment>
<dbReference type="GO" id="GO:0031072">
    <property type="term" value="F:heat shock protein binding"/>
    <property type="evidence" value="ECO:0007669"/>
    <property type="project" value="InterPro"/>
</dbReference>
<comment type="similarity">
    <text evidence="11 13">Belongs to the DnaJ family.</text>
</comment>
<feature type="binding site" evidence="13">
    <location>
        <position position="194"/>
    </location>
    <ligand>
        <name>Zn(2+)</name>
        <dbReference type="ChEBI" id="CHEBI:29105"/>
        <label>2</label>
    </ligand>
</feature>
<dbReference type="EMBL" id="MFEG01000047">
    <property type="protein sequence ID" value="OGE74641.1"/>
    <property type="molecule type" value="Genomic_DNA"/>
</dbReference>
<evidence type="ECO:0000256" key="14">
    <source>
        <dbReference type="PROSITE-ProRule" id="PRU00546"/>
    </source>
</evidence>
<keyword evidence="9 13" id="KW-0346">Stress response</keyword>
<dbReference type="GO" id="GO:0051082">
    <property type="term" value="F:unfolded protein binding"/>
    <property type="evidence" value="ECO:0007669"/>
    <property type="project" value="UniProtKB-UniRule"/>
</dbReference>
<dbReference type="Gene3D" id="1.10.287.110">
    <property type="entry name" value="DnaJ domain"/>
    <property type="match status" value="1"/>
</dbReference>
<dbReference type="Pfam" id="PF00684">
    <property type="entry name" value="DnaJ_CXXCXGXG"/>
    <property type="match status" value="1"/>
</dbReference>
<feature type="repeat" description="CXXCXGXG motif" evidence="13">
    <location>
        <begin position="194"/>
        <end position="201"/>
    </location>
</feature>
<dbReference type="InterPro" id="IPR036869">
    <property type="entry name" value="J_dom_sf"/>
</dbReference>
<dbReference type="Pfam" id="PF00226">
    <property type="entry name" value="DnaJ"/>
    <property type="match status" value="1"/>
</dbReference>
<evidence type="ECO:0000256" key="13">
    <source>
        <dbReference type="HAMAP-Rule" id="MF_01152"/>
    </source>
</evidence>
<feature type="domain" description="J" evidence="15">
    <location>
        <begin position="4"/>
        <end position="66"/>
    </location>
</feature>
<feature type="binding site" evidence="13">
    <location>
        <position position="154"/>
    </location>
    <ligand>
        <name>Zn(2+)</name>
        <dbReference type="ChEBI" id="CHEBI:29105"/>
        <label>1</label>
    </ligand>
</feature>
<feature type="binding site" evidence="13">
    <location>
        <position position="208"/>
    </location>
    <ligand>
        <name>Zn(2+)</name>
        <dbReference type="ChEBI" id="CHEBI:29105"/>
        <label>1</label>
    </ligand>
</feature>
<dbReference type="PANTHER" id="PTHR43096:SF10">
    <property type="entry name" value="CHAPERONE PROTEIN DNAJ A6, CHLOROPLASTIC"/>
    <property type="match status" value="1"/>
</dbReference>
<dbReference type="NCBIfam" id="TIGR02349">
    <property type="entry name" value="DnaJ_bact"/>
    <property type="match status" value="1"/>
</dbReference>
<keyword evidence="7 13" id="KW-0863">Zinc-finger</keyword>
<dbReference type="GO" id="GO:0042026">
    <property type="term" value="P:protein refolding"/>
    <property type="evidence" value="ECO:0007669"/>
    <property type="project" value="TreeGrafter"/>
</dbReference>
<evidence type="ECO:0000256" key="1">
    <source>
        <dbReference type="ARBA" id="ARBA00004496"/>
    </source>
</evidence>
<keyword evidence="4 13" id="KW-0235">DNA replication</keyword>
<dbReference type="PROSITE" id="PS00636">
    <property type="entry name" value="DNAJ_1"/>
    <property type="match status" value="1"/>
</dbReference>
<evidence type="ECO:0000259" key="15">
    <source>
        <dbReference type="PROSITE" id="PS50076"/>
    </source>
</evidence>
<evidence type="ECO:0000256" key="11">
    <source>
        <dbReference type="ARBA" id="ARBA00061004"/>
    </source>
</evidence>
<keyword evidence="10 13" id="KW-0143">Chaperone</keyword>
<evidence type="ECO:0000256" key="5">
    <source>
        <dbReference type="ARBA" id="ARBA00022723"/>
    </source>
</evidence>
<comment type="subunit">
    <text evidence="2 13">Homodimer.</text>
</comment>
<evidence type="ECO:0000256" key="10">
    <source>
        <dbReference type="ARBA" id="ARBA00023186"/>
    </source>
</evidence>
<dbReference type="NCBIfam" id="NF008035">
    <property type="entry name" value="PRK10767.1"/>
    <property type="match status" value="1"/>
</dbReference>
<dbReference type="GO" id="GO:0005737">
    <property type="term" value="C:cytoplasm"/>
    <property type="evidence" value="ECO:0007669"/>
    <property type="project" value="UniProtKB-SubCell"/>
</dbReference>
<keyword evidence="6 13" id="KW-0677">Repeat</keyword>
<evidence type="ECO:0000256" key="8">
    <source>
        <dbReference type="ARBA" id="ARBA00022833"/>
    </source>
</evidence>
<feature type="binding site" evidence="13">
    <location>
        <position position="168"/>
    </location>
    <ligand>
        <name>Zn(2+)</name>
        <dbReference type="ChEBI" id="CHEBI:29105"/>
        <label>2</label>
    </ligand>
</feature>
<evidence type="ECO:0000256" key="12">
    <source>
        <dbReference type="ARBA" id="ARBA00067609"/>
    </source>
</evidence>
<feature type="binding site" evidence="13">
    <location>
        <position position="211"/>
    </location>
    <ligand>
        <name>Zn(2+)</name>
        <dbReference type="ChEBI" id="CHEBI:29105"/>
        <label>1</label>
    </ligand>
</feature>
<dbReference type="GO" id="GO:0009408">
    <property type="term" value="P:response to heat"/>
    <property type="evidence" value="ECO:0007669"/>
    <property type="project" value="InterPro"/>
</dbReference>
<dbReference type="InterPro" id="IPR002939">
    <property type="entry name" value="DnaJ_C"/>
</dbReference>
<keyword evidence="3 13" id="KW-0963">Cytoplasm</keyword>
<evidence type="ECO:0000313" key="17">
    <source>
        <dbReference type="EMBL" id="OGE74641.1"/>
    </source>
</evidence>
<feature type="zinc finger region" description="CR-type" evidence="14">
    <location>
        <begin position="138"/>
        <end position="220"/>
    </location>
</feature>
<comment type="subcellular location">
    <subcellularLocation>
        <location evidence="1 13">Cytoplasm</location>
    </subcellularLocation>
</comment>
<dbReference type="SUPFAM" id="SSF57938">
    <property type="entry name" value="DnaJ/Hsp40 cysteine-rich domain"/>
    <property type="match status" value="1"/>
</dbReference>
<dbReference type="InterPro" id="IPR001305">
    <property type="entry name" value="HSP_DnaJ_Cys-rich_dom"/>
</dbReference>
<feature type="repeat" description="CXXCXGXG motif" evidence="13">
    <location>
        <begin position="168"/>
        <end position="175"/>
    </location>
</feature>
<evidence type="ECO:0000256" key="2">
    <source>
        <dbReference type="ARBA" id="ARBA00011738"/>
    </source>
</evidence>
<proteinExistence type="inferred from homology"/>
<dbReference type="PANTHER" id="PTHR43096">
    <property type="entry name" value="DNAJ HOMOLOG 1, MITOCHONDRIAL-RELATED"/>
    <property type="match status" value="1"/>
</dbReference>
<dbReference type="GO" id="GO:0006260">
    <property type="term" value="P:DNA replication"/>
    <property type="evidence" value="ECO:0007669"/>
    <property type="project" value="UniProtKB-KW"/>
</dbReference>
<dbReference type="Gene3D" id="2.60.260.20">
    <property type="entry name" value="Urease metallochaperone UreE, N-terminal domain"/>
    <property type="match status" value="2"/>
</dbReference>
<accession>A0A1F5NAB6</accession>
<dbReference type="PRINTS" id="PR00625">
    <property type="entry name" value="JDOMAIN"/>
</dbReference>
<evidence type="ECO:0000256" key="4">
    <source>
        <dbReference type="ARBA" id="ARBA00022705"/>
    </source>
</evidence>
<keyword evidence="5 13" id="KW-0479">Metal-binding</keyword>
<dbReference type="FunFam" id="2.10.230.10:FF:000002">
    <property type="entry name" value="Molecular chaperone DnaJ"/>
    <property type="match status" value="1"/>
</dbReference>
<keyword evidence="8 13" id="KW-0862">Zinc</keyword>
<evidence type="ECO:0000259" key="16">
    <source>
        <dbReference type="PROSITE" id="PS51188"/>
    </source>
</evidence>
<dbReference type="PROSITE" id="PS51188">
    <property type="entry name" value="ZF_CR"/>
    <property type="match status" value="1"/>
</dbReference>
<dbReference type="PROSITE" id="PS50076">
    <property type="entry name" value="DNAJ_2"/>
    <property type="match status" value="1"/>
</dbReference>
<name>A0A1F5NAB6_9BACT</name>
<dbReference type="Proteomes" id="UP000176547">
    <property type="component" value="Unassembled WGS sequence"/>
</dbReference>
<dbReference type="InterPro" id="IPR012724">
    <property type="entry name" value="DnaJ"/>
</dbReference>
<dbReference type="AlphaFoldDB" id="A0A1F5NAB6"/>
<dbReference type="Gene3D" id="2.10.230.10">
    <property type="entry name" value="Heat shock protein DnaJ, cysteine-rich domain"/>
    <property type="match status" value="1"/>
</dbReference>
<dbReference type="SUPFAM" id="SSF46565">
    <property type="entry name" value="Chaperone J-domain"/>
    <property type="match status" value="1"/>
</dbReference>
<comment type="cofactor">
    <cofactor evidence="13">
        <name>Zn(2+)</name>
        <dbReference type="ChEBI" id="CHEBI:29105"/>
    </cofactor>
    <text evidence="13">Binds 2 Zn(2+) ions per monomer.</text>
</comment>
<feature type="domain" description="CR-type" evidence="16">
    <location>
        <begin position="138"/>
        <end position="220"/>
    </location>
</feature>
<dbReference type="SMART" id="SM00271">
    <property type="entry name" value="DnaJ"/>
    <property type="match status" value="1"/>
</dbReference>
<evidence type="ECO:0000256" key="3">
    <source>
        <dbReference type="ARBA" id="ARBA00022490"/>
    </source>
</evidence>
<sequence length="376" mass="41346">MAKNYYEILGIPRTASKDEIRRAYRKLAQEHHPDKGTGEAQKFKEINEAYEVLTDETKRAQYDRFGQTFEQARSQGQTGFGGFGGFSDNYSGGPFGGMEFDLSDIFSDMFGGARRPRRDLGIDLEMELQIEFLEAVFGTEKKIEIEKRDFCPTCSGSGAEPGTKVVSCPKCHGTGQIVEHRRTILGSFQQARTCDKCEGTGKAPETPCRTCKGQGMKKMRKTIGAIIPPGIADGQRVKLSGEGEVGYRGSRAGDLYVQIKVAKHPVFARDGYDILSEASISVSQAALGAKVEIETVDGKVMLTVPAGTQGGRVLRLKGKGVPHFDSTKRGDHLVMVRVVTPTKLSRKERDLLKKLAEERGEKIDPDESLWGKIKGE</sequence>
<comment type="function">
    <text evidence="13">Participates actively in the response to hyperosmotic and heat shock by preventing the aggregation of stress-denatured proteins and by disaggregating proteins, also in an autonomous, DnaK-independent fashion. Unfolded proteins bind initially to DnaJ; upon interaction with the DnaJ-bound protein, DnaK hydrolyzes its bound ATP, resulting in the formation of a stable complex. GrpE releases ADP from DnaK; ATP binding to DnaK triggers the release of the substrate protein, thus completing the reaction cycle. Several rounds of ATP-dependent interactions between DnaJ, DnaK and GrpE are required for fully efficient folding. Also involved, together with DnaK and GrpE, in the DNA replication of plasmids through activation of initiation proteins.</text>
</comment>
<feature type="repeat" description="CXXCXGXG motif" evidence="13">
    <location>
        <begin position="151"/>
        <end position="158"/>
    </location>
</feature>
<gene>
    <name evidence="13" type="primary">dnaJ</name>
    <name evidence="17" type="ORF">A3K06_02915</name>
</gene>
<reference evidence="17 18" key="1">
    <citation type="journal article" date="2016" name="Nat. Commun.">
        <title>Thousands of microbial genomes shed light on interconnected biogeochemical processes in an aquifer system.</title>
        <authorList>
            <person name="Anantharaman K."/>
            <person name="Brown C.T."/>
            <person name="Hug L.A."/>
            <person name="Sharon I."/>
            <person name="Castelle C.J."/>
            <person name="Probst A.J."/>
            <person name="Thomas B.C."/>
            <person name="Singh A."/>
            <person name="Wilkins M.J."/>
            <person name="Karaoz U."/>
            <person name="Brodie E.L."/>
            <person name="Williams K.H."/>
            <person name="Hubbard S.S."/>
            <person name="Banfield J.F."/>
        </authorList>
    </citation>
    <scope>NUCLEOTIDE SEQUENCE [LARGE SCALE GENOMIC DNA]</scope>
</reference>
<dbReference type="InterPro" id="IPR036410">
    <property type="entry name" value="HSP_DnaJ_Cys-rich_dom_sf"/>
</dbReference>
<feature type="binding site" evidence="13">
    <location>
        <position position="151"/>
    </location>
    <ligand>
        <name>Zn(2+)</name>
        <dbReference type="ChEBI" id="CHEBI:29105"/>
        <label>1</label>
    </ligand>
</feature>
<feature type="binding site" evidence="13">
    <location>
        <position position="197"/>
    </location>
    <ligand>
        <name>Zn(2+)</name>
        <dbReference type="ChEBI" id="CHEBI:29105"/>
        <label>2</label>
    </ligand>
</feature>
<dbReference type="FunFam" id="2.60.260.20:FF:000004">
    <property type="entry name" value="Molecular chaperone DnaJ"/>
    <property type="match status" value="1"/>
</dbReference>
<dbReference type="InterPro" id="IPR008971">
    <property type="entry name" value="HSP40/DnaJ_pept-bd"/>
</dbReference>
<dbReference type="CDD" id="cd10747">
    <property type="entry name" value="DnaJ_C"/>
    <property type="match status" value="1"/>
</dbReference>
<evidence type="ECO:0000256" key="7">
    <source>
        <dbReference type="ARBA" id="ARBA00022771"/>
    </source>
</evidence>